<feature type="region of interest" description="Disordered" evidence="1">
    <location>
        <begin position="45"/>
        <end position="108"/>
    </location>
</feature>
<feature type="compositionally biased region" description="Polar residues" evidence="1">
    <location>
        <begin position="45"/>
        <end position="60"/>
    </location>
</feature>
<gene>
    <name evidence="2" type="ORF">K402DRAFT_405867</name>
</gene>
<feature type="region of interest" description="Disordered" evidence="1">
    <location>
        <begin position="211"/>
        <end position="233"/>
    </location>
</feature>
<feature type="compositionally biased region" description="Low complexity" evidence="1">
    <location>
        <begin position="61"/>
        <end position="83"/>
    </location>
</feature>
<reference evidence="2" key="1">
    <citation type="journal article" date="2020" name="Stud. Mycol.">
        <title>101 Dothideomycetes genomes: a test case for predicting lifestyles and emergence of pathogens.</title>
        <authorList>
            <person name="Haridas S."/>
            <person name="Albert R."/>
            <person name="Binder M."/>
            <person name="Bloem J."/>
            <person name="Labutti K."/>
            <person name="Salamov A."/>
            <person name="Andreopoulos B."/>
            <person name="Baker S."/>
            <person name="Barry K."/>
            <person name="Bills G."/>
            <person name="Bluhm B."/>
            <person name="Cannon C."/>
            <person name="Castanera R."/>
            <person name="Culley D."/>
            <person name="Daum C."/>
            <person name="Ezra D."/>
            <person name="Gonzalez J."/>
            <person name="Henrissat B."/>
            <person name="Kuo A."/>
            <person name="Liang C."/>
            <person name="Lipzen A."/>
            <person name="Lutzoni F."/>
            <person name="Magnuson J."/>
            <person name="Mondo S."/>
            <person name="Nolan M."/>
            <person name="Ohm R."/>
            <person name="Pangilinan J."/>
            <person name="Park H.-J."/>
            <person name="Ramirez L."/>
            <person name="Alfaro M."/>
            <person name="Sun H."/>
            <person name="Tritt A."/>
            <person name="Yoshinaga Y."/>
            <person name="Zwiers L.-H."/>
            <person name="Turgeon B."/>
            <person name="Goodwin S."/>
            <person name="Spatafora J."/>
            <person name="Crous P."/>
            <person name="Grigoriev I."/>
        </authorList>
    </citation>
    <scope>NUCLEOTIDE SEQUENCE</scope>
    <source>
        <strain evidence="2">CBS 113979</strain>
    </source>
</reference>
<organism evidence="2 3">
    <name type="scientific">Aulographum hederae CBS 113979</name>
    <dbReference type="NCBI Taxonomy" id="1176131"/>
    <lineage>
        <taxon>Eukaryota</taxon>
        <taxon>Fungi</taxon>
        <taxon>Dikarya</taxon>
        <taxon>Ascomycota</taxon>
        <taxon>Pezizomycotina</taxon>
        <taxon>Dothideomycetes</taxon>
        <taxon>Pleosporomycetidae</taxon>
        <taxon>Aulographales</taxon>
        <taxon>Aulographaceae</taxon>
    </lineage>
</organism>
<evidence type="ECO:0000313" key="2">
    <source>
        <dbReference type="EMBL" id="KAF1984809.1"/>
    </source>
</evidence>
<evidence type="ECO:0000256" key="1">
    <source>
        <dbReference type="SAM" id="MobiDB-lite"/>
    </source>
</evidence>
<dbReference type="AlphaFoldDB" id="A0A6G1GVM3"/>
<dbReference type="Proteomes" id="UP000800041">
    <property type="component" value="Unassembled WGS sequence"/>
</dbReference>
<dbReference type="EMBL" id="ML977166">
    <property type="protein sequence ID" value="KAF1984809.1"/>
    <property type="molecule type" value="Genomic_DNA"/>
</dbReference>
<evidence type="ECO:0000313" key="3">
    <source>
        <dbReference type="Proteomes" id="UP000800041"/>
    </source>
</evidence>
<accession>A0A6G1GVM3</accession>
<keyword evidence="3" id="KW-1185">Reference proteome</keyword>
<protein>
    <submittedName>
        <fullName evidence="2">Uncharacterized protein</fullName>
    </submittedName>
</protein>
<dbReference type="OrthoDB" id="3815377at2759"/>
<proteinExistence type="predicted"/>
<name>A0A6G1GVM3_9PEZI</name>
<sequence>MDDKLAKTLSDPSFPAWRATLWREISNQAIGEGWAPKRELRRLKSFTSSEGGSSEANGKTSDAVSSAASSRAGSVAGSSHHGSATGGLGRGVLRRTGNLEQANTGRDRRGGILRSRPLVYLDNSDDEDEEDDEVVLDWECAKWESLYCRLVEIRYLFRPPVSRCVHARFLHNPKNHHKIDVGYLSFHTSPHPSVQDKGIFERRKAELLEWRAQGGMPPQGIPGAGRERSPKRS</sequence>